<protein>
    <submittedName>
        <fullName evidence="4">Ras and Rab interactor like</fullName>
    </submittedName>
</protein>
<dbReference type="InterPro" id="IPR036860">
    <property type="entry name" value="SH2_dom_sf"/>
</dbReference>
<evidence type="ECO:0000313" key="4">
    <source>
        <dbReference type="Ensembl" id="ENSBGRP00000040798.1"/>
    </source>
</evidence>
<dbReference type="Pfam" id="PF02204">
    <property type="entry name" value="VPS9"/>
    <property type="match status" value="1"/>
</dbReference>
<dbReference type="GO" id="GO:0031267">
    <property type="term" value="F:small GTPase binding"/>
    <property type="evidence" value="ECO:0007669"/>
    <property type="project" value="TreeGrafter"/>
</dbReference>
<gene>
    <name evidence="4" type="primary">RINL</name>
</gene>
<dbReference type="PROSITE" id="PS51205">
    <property type="entry name" value="VPS9"/>
    <property type="match status" value="1"/>
</dbReference>
<feature type="domain" description="VPS9" evidence="3">
    <location>
        <begin position="415"/>
        <end position="575"/>
    </location>
</feature>
<evidence type="ECO:0000313" key="5">
    <source>
        <dbReference type="Proteomes" id="UP000694520"/>
    </source>
</evidence>
<dbReference type="GO" id="GO:0001726">
    <property type="term" value="C:ruffle"/>
    <property type="evidence" value="ECO:0007669"/>
    <property type="project" value="Ensembl"/>
</dbReference>
<dbReference type="Ensembl" id="ENSBGRT00000047303.1">
    <property type="protein sequence ID" value="ENSBGRP00000040798.1"/>
    <property type="gene ID" value="ENSBGRG00000025574.1"/>
</dbReference>
<dbReference type="InterPro" id="IPR037191">
    <property type="entry name" value="VPS9_dom_sf"/>
</dbReference>
<dbReference type="SMART" id="SM00167">
    <property type="entry name" value="VPS9"/>
    <property type="match status" value="1"/>
</dbReference>
<dbReference type="GO" id="GO:0005096">
    <property type="term" value="F:GTPase activator activity"/>
    <property type="evidence" value="ECO:0007669"/>
    <property type="project" value="UniProtKB-KW"/>
</dbReference>
<dbReference type="InterPro" id="IPR003123">
    <property type="entry name" value="VPS9"/>
</dbReference>
<feature type="region of interest" description="Disordered" evidence="2">
    <location>
        <begin position="191"/>
        <end position="252"/>
    </location>
</feature>
<dbReference type="GO" id="GO:0030139">
    <property type="term" value="C:endocytic vesicle"/>
    <property type="evidence" value="ECO:0007669"/>
    <property type="project" value="TreeGrafter"/>
</dbReference>
<feature type="region of interest" description="Disordered" evidence="2">
    <location>
        <begin position="1"/>
        <end position="32"/>
    </location>
</feature>
<dbReference type="InterPro" id="IPR045046">
    <property type="entry name" value="Vps9-like"/>
</dbReference>
<sequence>MTAQPEDKASAGPTDQERLIPSQANGAGETPLRVLGTPESLLRLQRTWGVWQIPELDAHSAKALLDLWPPGSFLVIGHHPRQVLVLKTGSSPGEVNTYQIQKLPGGVCLESSKLCMPDLPHLLAFLSASRDILPRTLLLPPPTLGPEDQNTDPLQIGSIQLSTSRRVLFLVNNLYLETHRGWGMEQTLPETTPETAERHGPAPRNPAPHRVSWVEGPLSPEEHHLRPALASLVEEKEDEEEEDDKDDEEGPEDMLTQHVRALARARSSYVAKQFRSFRARLTSGAGGPHRPGNPATELLQDVRHLLTDLQDHLAKDPDVRAVFASRGPGAPQKEEELGPAVEAALYRAVLAPHRPGNPATELLQDVRHLLTDLQDHLAKDPDVRAVFASRGPGAPQKEEELGPAVEAALYRAVLAPLKPALWMRLRTLRAPELRQLRRRQVALRAEAGPPGAQGAGREKRSPAPALRSRIHERLAHLHAACAPRRKVSLLLAVCSDVYEGLARGENQEPLGADAFLPALTEELIWSPDIGETQLDVEFLMELLDPDELRGEAGYYLTTWFGALYHIAHYEPDTARAHKGLSSEVRASLRQWHRRRTLHRQSPSGDQAKLPFEEPWAMEIMQETKDD</sequence>
<dbReference type="AlphaFoldDB" id="A0A8B9YSR1"/>
<dbReference type="GeneTree" id="ENSGT00940000162381"/>
<dbReference type="PANTHER" id="PTHR23101">
    <property type="entry name" value="RAB GDP/GTP EXCHANGE FACTOR"/>
    <property type="match status" value="1"/>
</dbReference>
<feature type="region of interest" description="Disordered" evidence="2">
    <location>
        <begin position="445"/>
        <end position="465"/>
    </location>
</feature>
<proteinExistence type="predicted"/>
<name>A0A8B9YSR1_BOSMU</name>
<organism evidence="4 5">
    <name type="scientific">Bos mutus grunniens</name>
    <name type="common">Wild yak</name>
    <name type="synonym">Bos grunniens</name>
    <dbReference type="NCBI Taxonomy" id="30521"/>
    <lineage>
        <taxon>Eukaryota</taxon>
        <taxon>Metazoa</taxon>
        <taxon>Chordata</taxon>
        <taxon>Craniata</taxon>
        <taxon>Vertebrata</taxon>
        <taxon>Euteleostomi</taxon>
        <taxon>Mammalia</taxon>
        <taxon>Eutheria</taxon>
        <taxon>Laurasiatheria</taxon>
        <taxon>Artiodactyla</taxon>
        <taxon>Ruminantia</taxon>
        <taxon>Pecora</taxon>
        <taxon>Bovidae</taxon>
        <taxon>Bovinae</taxon>
        <taxon>Bos</taxon>
    </lineage>
</organism>
<keyword evidence="5" id="KW-1185">Reference proteome</keyword>
<keyword evidence="1" id="KW-0343">GTPase activation</keyword>
<accession>A0A8B9YSR1</accession>
<dbReference type="GO" id="GO:0005829">
    <property type="term" value="C:cytosol"/>
    <property type="evidence" value="ECO:0007669"/>
    <property type="project" value="TreeGrafter"/>
</dbReference>
<evidence type="ECO:0000256" key="1">
    <source>
        <dbReference type="ARBA" id="ARBA00022468"/>
    </source>
</evidence>
<dbReference type="PANTHER" id="PTHR23101:SF72">
    <property type="entry name" value="RAS AND RAB INTERACTOR-LIKE PROTEIN"/>
    <property type="match status" value="1"/>
</dbReference>
<dbReference type="SUPFAM" id="SSF109993">
    <property type="entry name" value="VPS9 domain"/>
    <property type="match status" value="1"/>
</dbReference>
<dbReference type="Pfam" id="PF23268">
    <property type="entry name" value="RIN1"/>
    <property type="match status" value="2"/>
</dbReference>
<evidence type="ECO:0000259" key="3">
    <source>
        <dbReference type="PROSITE" id="PS51205"/>
    </source>
</evidence>
<reference evidence="4" key="1">
    <citation type="submission" date="2019-05" db="EMBL/GenBank/DDBJ databases">
        <authorList>
            <person name="Zhang S."/>
            <person name="Liu J."/>
        </authorList>
    </citation>
    <scope>NUCLEOTIDE SEQUENCE [LARGE SCALE GENOMIC DNA]</scope>
</reference>
<dbReference type="GO" id="GO:0015629">
    <property type="term" value="C:actin cytoskeleton"/>
    <property type="evidence" value="ECO:0007669"/>
    <property type="project" value="Ensembl"/>
</dbReference>
<reference evidence="4" key="3">
    <citation type="submission" date="2025-09" db="UniProtKB">
        <authorList>
            <consortium name="Ensembl"/>
        </authorList>
    </citation>
    <scope>IDENTIFICATION</scope>
</reference>
<dbReference type="SUPFAM" id="SSF55550">
    <property type="entry name" value="SH2 domain"/>
    <property type="match status" value="1"/>
</dbReference>
<dbReference type="Proteomes" id="UP000694520">
    <property type="component" value="Chromosome 20"/>
</dbReference>
<dbReference type="GO" id="GO:0006897">
    <property type="term" value="P:endocytosis"/>
    <property type="evidence" value="ECO:0007669"/>
    <property type="project" value="Ensembl"/>
</dbReference>
<dbReference type="Gene3D" id="1.20.1050.80">
    <property type="entry name" value="VPS9 domain"/>
    <property type="match status" value="1"/>
</dbReference>
<evidence type="ECO:0000256" key="2">
    <source>
        <dbReference type="SAM" id="MobiDB-lite"/>
    </source>
</evidence>
<reference evidence="4" key="2">
    <citation type="submission" date="2025-08" db="UniProtKB">
        <authorList>
            <consortium name="Ensembl"/>
        </authorList>
    </citation>
    <scope>IDENTIFICATION</scope>
</reference>
<dbReference type="GO" id="GO:0005085">
    <property type="term" value="F:guanyl-nucleotide exchange factor activity"/>
    <property type="evidence" value="ECO:0007669"/>
    <property type="project" value="Ensembl"/>
</dbReference>
<feature type="compositionally biased region" description="Acidic residues" evidence="2">
    <location>
        <begin position="235"/>
        <end position="252"/>
    </location>
</feature>